<name>A0AA35K176_9SAUR</name>
<evidence type="ECO:0000313" key="2">
    <source>
        <dbReference type="EMBL" id="CAI5769892.1"/>
    </source>
</evidence>
<proteinExistence type="predicted"/>
<evidence type="ECO:0000256" key="1">
    <source>
        <dbReference type="SAM" id="MobiDB-lite"/>
    </source>
</evidence>
<accession>A0AA35K176</accession>
<feature type="region of interest" description="Disordered" evidence="1">
    <location>
        <begin position="1"/>
        <end position="31"/>
    </location>
</feature>
<evidence type="ECO:0000313" key="3">
    <source>
        <dbReference type="Proteomes" id="UP001178461"/>
    </source>
</evidence>
<feature type="region of interest" description="Disordered" evidence="1">
    <location>
        <begin position="118"/>
        <end position="151"/>
    </location>
</feature>
<dbReference type="Proteomes" id="UP001178461">
    <property type="component" value="Chromosome 3"/>
</dbReference>
<feature type="compositionally biased region" description="Pro residues" evidence="1">
    <location>
        <begin position="1"/>
        <end position="20"/>
    </location>
</feature>
<gene>
    <name evidence="2" type="ORF">PODLI_1B023471</name>
</gene>
<organism evidence="2 3">
    <name type="scientific">Podarcis lilfordi</name>
    <name type="common">Lilford's wall lizard</name>
    <dbReference type="NCBI Taxonomy" id="74358"/>
    <lineage>
        <taxon>Eukaryota</taxon>
        <taxon>Metazoa</taxon>
        <taxon>Chordata</taxon>
        <taxon>Craniata</taxon>
        <taxon>Vertebrata</taxon>
        <taxon>Euteleostomi</taxon>
        <taxon>Lepidosauria</taxon>
        <taxon>Squamata</taxon>
        <taxon>Bifurcata</taxon>
        <taxon>Unidentata</taxon>
        <taxon>Episquamata</taxon>
        <taxon>Laterata</taxon>
        <taxon>Lacertibaenia</taxon>
        <taxon>Lacertidae</taxon>
        <taxon>Podarcis</taxon>
    </lineage>
</organism>
<dbReference type="AlphaFoldDB" id="A0AA35K176"/>
<keyword evidence="3" id="KW-1185">Reference proteome</keyword>
<reference evidence="2" key="1">
    <citation type="submission" date="2022-12" db="EMBL/GenBank/DDBJ databases">
        <authorList>
            <person name="Alioto T."/>
            <person name="Alioto T."/>
            <person name="Gomez Garrido J."/>
        </authorList>
    </citation>
    <scope>NUCLEOTIDE SEQUENCE</scope>
</reference>
<protein>
    <submittedName>
        <fullName evidence="2">Uncharacterized protein</fullName>
    </submittedName>
</protein>
<dbReference type="EMBL" id="OX395128">
    <property type="protein sequence ID" value="CAI5769892.1"/>
    <property type="molecule type" value="Genomic_DNA"/>
</dbReference>
<sequence>MVLGTPPPPLPPYSPSPRPVSPHSWAPRGRQSSIGGCWAFWPIPVPRAPTAPSQWRQKEPPHALAGAAQEVVQQQQQQLKLCQEACALGVALLLRRRPQPFSWRQSLGLPLSAAAAAAAAQPGARRDGAEEGTGARRRRWRANLVARSVTS</sequence>